<evidence type="ECO:0000256" key="1">
    <source>
        <dbReference type="ARBA" id="ARBA00023015"/>
    </source>
</evidence>
<organism evidence="6 7">
    <name type="scientific">Actinomycetospora corticicola</name>
    <dbReference type="NCBI Taxonomy" id="663602"/>
    <lineage>
        <taxon>Bacteria</taxon>
        <taxon>Bacillati</taxon>
        <taxon>Actinomycetota</taxon>
        <taxon>Actinomycetes</taxon>
        <taxon>Pseudonocardiales</taxon>
        <taxon>Pseudonocardiaceae</taxon>
        <taxon>Actinomycetospora</taxon>
    </lineage>
</organism>
<dbReference type="FunFam" id="1.10.10.60:FF:000141">
    <property type="entry name" value="TetR family transcriptional regulator"/>
    <property type="match status" value="1"/>
</dbReference>
<accession>A0A7Y9E0A3</accession>
<evidence type="ECO:0000256" key="4">
    <source>
        <dbReference type="PROSITE-ProRule" id="PRU00335"/>
    </source>
</evidence>
<dbReference type="InterPro" id="IPR050109">
    <property type="entry name" value="HTH-type_TetR-like_transc_reg"/>
</dbReference>
<sequence length="219" mass="23450">MDELIVRIDGTGPSGRRRDEPARAAIVRAATEQFLAEGFQATGTDRIAAAAAVSKQTVYNQFGDKRSLFAAVVLGVTAMAEAFGADLTTALRAVERQDEVEPALRGLLRRWAATVLSPRVLAVRRLVIAEAGRFPELAAEYHRRAPAASVQAVGAGLEDLARRGLVRLDDPHRVAADLAFVLVGPELDHALFHPDAAAPDEQRLDALVDHALAVVRPLG</sequence>
<keyword evidence="1" id="KW-0805">Transcription regulation</keyword>
<dbReference type="InterPro" id="IPR039536">
    <property type="entry name" value="TetR_C_Proteobacteria"/>
</dbReference>
<keyword evidence="3" id="KW-0804">Transcription</keyword>
<protein>
    <submittedName>
        <fullName evidence="6">TetR/AcrR family transcriptional repressor of mexJK operon</fullName>
    </submittedName>
</protein>
<dbReference type="Pfam" id="PF14246">
    <property type="entry name" value="TetR_C_7"/>
    <property type="match status" value="1"/>
</dbReference>
<keyword evidence="2 4" id="KW-0238">DNA-binding</keyword>
<feature type="domain" description="HTH tetR-type" evidence="5">
    <location>
        <begin position="20"/>
        <end position="80"/>
    </location>
</feature>
<evidence type="ECO:0000256" key="3">
    <source>
        <dbReference type="ARBA" id="ARBA00023163"/>
    </source>
</evidence>
<gene>
    <name evidence="6" type="ORF">BJ983_004803</name>
</gene>
<dbReference type="EMBL" id="JACCBN010000001">
    <property type="protein sequence ID" value="NYD38701.1"/>
    <property type="molecule type" value="Genomic_DNA"/>
</dbReference>
<evidence type="ECO:0000313" key="6">
    <source>
        <dbReference type="EMBL" id="NYD38701.1"/>
    </source>
</evidence>
<dbReference type="PRINTS" id="PR00455">
    <property type="entry name" value="HTHTETR"/>
</dbReference>
<dbReference type="GO" id="GO:0045892">
    <property type="term" value="P:negative regulation of DNA-templated transcription"/>
    <property type="evidence" value="ECO:0007669"/>
    <property type="project" value="UniProtKB-ARBA"/>
</dbReference>
<keyword evidence="7" id="KW-1185">Reference proteome</keyword>
<proteinExistence type="predicted"/>
<dbReference type="Pfam" id="PF00440">
    <property type="entry name" value="TetR_N"/>
    <property type="match status" value="1"/>
</dbReference>
<dbReference type="InterPro" id="IPR001647">
    <property type="entry name" value="HTH_TetR"/>
</dbReference>
<evidence type="ECO:0000256" key="2">
    <source>
        <dbReference type="ARBA" id="ARBA00023125"/>
    </source>
</evidence>
<dbReference type="SUPFAM" id="SSF46689">
    <property type="entry name" value="Homeodomain-like"/>
    <property type="match status" value="1"/>
</dbReference>
<name>A0A7Y9E0A3_9PSEU</name>
<dbReference type="Gene3D" id="1.10.357.10">
    <property type="entry name" value="Tetracycline Repressor, domain 2"/>
    <property type="match status" value="1"/>
</dbReference>
<feature type="DNA-binding region" description="H-T-H motif" evidence="4">
    <location>
        <begin position="43"/>
        <end position="62"/>
    </location>
</feature>
<dbReference type="GO" id="GO:0003700">
    <property type="term" value="F:DNA-binding transcription factor activity"/>
    <property type="evidence" value="ECO:0007669"/>
    <property type="project" value="TreeGrafter"/>
</dbReference>
<reference evidence="6 7" key="1">
    <citation type="submission" date="2020-07" db="EMBL/GenBank/DDBJ databases">
        <title>Sequencing the genomes of 1000 actinobacteria strains.</title>
        <authorList>
            <person name="Klenk H.-P."/>
        </authorList>
    </citation>
    <scope>NUCLEOTIDE SEQUENCE [LARGE SCALE GENOMIC DNA]</scope>
    <source>
        <strain evidence="6 7">DSM 45772</strain>
    </source>
</reference>
<dbReference type="AlphaFoldDB" id="A0A7Y9E0A3"/>
<dbReference type="InterPro" id="IPR009057">
    <property type="entry name" value="Homeodomain-like_sf"/>
</dbReference>
<dbReference type="PANTHER" id="PTHR30055:SF146">
    <property type="entry name" value="HTH-TYPE TRANSCRIPTIONAL DUAL REGULATOR CECR"/>
    <property type="match status" value="1"/>
</dbReference>
<dbReference type="PANTHER" id="PTHR30055">
    <property type="entry name" value="HTH-TYPE TRANSCRIPTIONAL REGULATOR RUTR"/>
    <property type="match status" value="1"/>
</dbReference>
<dbReference type="RefSeq" id="WP_179796105.1">
    <property type="nucleotide sequence ID" value="NZ_BAABHP010000013.1"/>
</dbReference>
<evidence type="ECO:0000313" key="7">
    <source>
        <dbReference type="Proteomes" id="UP000535890"/>
    </source>
</evidence>
<dbReference type="SUPFAM" id="SSF48498">
    <property type="entry name" value="Tetracyclin repressor-like, C-terminal domain"/>
    <property type="match status" value="1"/>
</dbReference>
<dbReference type="Proteomes" id="UP000535890">
    <property type="component" value="Unassembled WGS sequence"/>
</dbReference>
<evidence type="ECO:0000259" key="5">
    <source>
        <dbReference type="PROSITE" id="PS50977"/>
    </source>
</evidence>
<dbReference type="GO" id="GO:0000976">
    <property type="term" value="F:transcription cis-regulatory region binding"/>
    <property type="evidence" value="ECO:0007669"/>
    <property type="project" value="TreeGrafter"/>
</dbReference>
<dbReference type="InterPro" id="IPR036271">
    <property type="entry name" value="Tet_transcr_reg_TetR-rel_C_sf"/>
</dbReference>
<dbReference type="PROSITE" id="PS50977">
    <property type="entry name" value="HTH_TETR_2"/>
    <property type="match status" value="1"/>
</dbReference>
<comment type="caution">
    <text evidence="6">The sequence shown here is derived from an EMBL/GenBank/DDBJ whole genome shotgun (WGS) entry which is preliminary data.</text>
</comment>